<evidence type="ECO:0000256" key="1">
    <source>
        <dbReference type="ARBA" id="ARBA00004496"/>
    </source>
</evidence>
<dbReference type="Pfam" id="PF14579">
    <property type="entry name" value="HHH_6"/>
    <property type="match status" value="1"/>
</dbReference>
<dbReference type="Pfam" id="PF01336">
    <property type="entry name" value="tRNA_anti-codon"/>
    <property type="match status" value="1"/>
</dbReference>
<dbReference type="RefSeq" id="WP_332614343.1">
    <property type="nucleotide sequence ID" value="NZ_JAXGFP010000001.1"/>
</dbReference>
<evidence type="ECO:0000256" key="9">
    <source>
        <dbReference type="ARBA" id="ARBA00022763"/>
    </source>
</evidence>
<evidence type="ECO:0000256" key="13">
    <source>
        <dbReference type="HAMAP-Rule" id="MF_01902"/>
    </source>
</evidence>
<evidence type="ECO:0000256" key="2">
    <source>
        <dbReference type="ARBA" id="ARBA00007391"/>
    </source>
</evidence>
<dbReference type="SUPFAM" id="SSF89550">
    <property type="entry name" value="PHP domain-like"/>
    <property type="match status" value="1"/>
</dbReference>
<dbReference type="InterPro" id="IPR029460">
    <property type="entry name" value="DNAPol_HHH"/>
</dbReference>
<organism evidence="15 16">
    <name type="scientific">Novilysobacter erysipheiresistens</name>
    <dbReference type="NCBI Taxonomy" id="1749332"/>
    <lineage>
        <taxon>Bacteria</taxon>
        <taxon>Pseudomonadati</taxon>
        <taxon>Pseudomonadota</taxon>
        <taxon>Gammaproteobacteria</taxon>
        <taxon>Lysobacterales</taxon>
        <taxon>Lysobacteraceae</taxon>
        <taxon>Novilysobacter</taxon>
    </lineage>
</organism>
<comment type="function">
    <text evidence="13">DNA polymerase involved in damage-induced mutagenesis and translesion synthesis (TLS). It is not the major replicative DNA polymerase.</text>
</comment>
<dbReference type="InterPro" id="IPR004013">
    <property type="entry name" value="PHP_dom"/>
</dbReference>
<dbReference type="HAMAP" id="MF_01902">
    <property type="entry name" value="DNApol_error_prone"/>
    <property type="match status" value="1"/>
</dbReference>
<dbReference type="Pfam" id="PF17657">
    <property type="entry name" value="DNA_pol3_finger"/>
    <property type="match status" value="1"/>
</dbReference>
<comment type="subcellular location">
    <subcellularLocation>
        <location evidence="1 13">Cytoplasm</location>
    </subcellularLocation>
</comment>
<dbReference type="EC" id="2.7.7.7" evidence="3 13"/>
<keyword evidence="11 13" id="KW-0234">DNA repair</keyword>
<evidence type="ECO:0000256" key="8">
    <source>
        <dbReference type="ARBA" id="ARBA00022705"/>
    </source>
</evidence>
<evidence type="ECO:0000256" key="4">
    <source>
        <dbReference type="ARBA" id="ARBA00017273"/>
    </source>
</evidence>
<keyword evidence="7 13" id="KW-0548">Nucleotidyltransferase</keyword>
<keyword evidence="8 13" id="KW-0235">DNA replication</keyword>
<comment type="catalytic activity">
    <reaction evidence="12 13">
        <text>DNA(n) + a 2'-deoxyribonucleoside 5'-triphosphate = DNA(n+1) + diphosphate</text>
        <dbReference type="Rhea" id="RHEA:22508"/>
        <dbReference type="Rhea" id="RHEA-COMP:17339"/>
        <dbReference type="Rhea" id="RHEA-COMP:17340"/>
        <dbReference type="ChEBI" id="CHEBI:33019"/>
        <dbReference type="ChEBI" id="CHEBI:61560"/>
        <dbReference type="ChEBI" id="CHEBI:173112"/>
        <dbReference type="EC" id="2.7.7.7"/>
    </reaction>
</comment>
<dbReference type="Proteomes" id="UP001355056">
    <property type="component" value="Unassembled WGS sequence"/>
</dbReference>
<dbReference type="Gene3D" id="3.20.20.140">
    <property type="entry name" value="Metal-dependent hydrolases"/>
    <property type="match status" value="1"/>
</dbReference>
<evidence type="ECO:0000256" key="10">
    <source>
        <dbReference type="ARBA" id="ARBA00022932"/>
    </source>
</evidence>
<dbReference type="Pfam" id="PF02811">
    <property type="entry name" value="PHP"/>
    <property type="match status" value="1"/>
</dbReference>
<comment type="similarity">
    <text evidence="2 13">Belongs to the DNA polymerase type-C family. DnaE2 subfamily.</text>
</comment>
<dbReference type="CDD" id="cd04485">
    <property type="entry name" value="DnaE_OBF"/>
    <property type="match status" value="1"/>
</dbReference>
<keyword evidence="5 13" id="KW-0963">Cytoplasm</keyword>
<reference evidence="15 16" key="1">
    <citation type="journal article" date="2016" name="Int. J. Syst. Evol. Microbiol.">
        <title>Lysobacter erysipheiresistens sp. nov., an antagonist of powdery mildew, isolated from tobacco-cultivated soil.</title>
        <authorList>
            <person name="Xie B."/>
            <person name="Li T."/>
            <person name="Lin X."/>
            <person name="Wang C.J."/>
            <person name="Chen Y.J."/>
            <person name="Liu W.J."/>
            <person name="Zhao Z.W."/>
        </authorList>
    </citation>
    <scope>NUCLEOTIDE SEQUENCE [LARGE SCALE GENOMIC DNA]</scope>
    <source>
        <strain evidence="15 16">RS-LYSO-3</strain>
    </source>
</reference>
<proteinExistence type="inferred from homology"/>
<evidence type="ECO:0000256" key="12">
    <source>
        <dbReference type="ARBA" id="ARBA00049244"/>
    </source>
</evidence>
<evidence type="ECO:0000256" key="11">
    <source>
        <dbReference type="ARBA" id="ARBA00023204"/>
    </source>
</evidence>
<dbReference type="Gene3D" id="1.10.150.870">
    <property type="match status" value="1"/>
</dbReference>
<sequence length="1062" mass="118824">MTLPAYAELHCLSAFSFQRGASIAPELFERASQLGYSALAITDECSLAGIVRALEASERFDIKLIVGSEMQVEDGPKLVLLVEDATGYTALCSLITRARRRARKGEYRLLRDDFTATDGLLALWVPGEQPDDAHANWVKTTFTERAWLAVELHRGPDDAARVAQLREAGARLGLPLVAAGDVHMHVRGRRALQDTMTAIRHHVTVAEAGHRLFPNGERHLRSRRALAAIHPIDLLAETVRIAGRCHFDMREDLKYQYPHELVPEGHDATSWLRHLVEEGARWRWPGGVSDKARGLIEKELALVARKHYESYFLTVHDIVRHARSQHILCQGRGSAANSVICYTLGVTEIDPALMNMLFERFLSDERNEPPDIDIDFEHERREEVLQYVFNRYGRERAALTAVATQYRGRGAVRDVGRALGLPPDVVGELASTMDRWGGHAPIAEHLRERGFDPESPVLRQVIALTTELIGMPRHLSQHPGGFVISEHPLHTLVPVENAAMDDRTVIQWDKDDLDEVGLMKVDCLALGMLTAVRKTLDLLRESGRRDIAGLVDIPTEDSRTYEMISRADTIGVFQIESRAQMAMLPRLRPKEFYDLVIQVAIVRPGPIQGDMVNPYLLRRTGQEPVEYPSGKLKAVLERTLGVPLFQEQVMQIAMVAASYKPGEADQLRRSMAAWKRRGGLEPHREKLTEGMLGNGYTLEYANRIFEQIKGFGDYGFPESHAASFALLAYASSWLKCHEPAAFACALINSWPMGFYSPDQLLQDARRHGIRTLPVDVRHSGWDCSLEDSPSPPPLSVGAASAAIESRRERPIIRSRLKPLLQPAVEQPAIRLGLRMVRGFQPEAAERIEAARKQRPFTDVADLCARASLDRRAQSLLADAGALRGLAGHRHRARWAITGVEPQLPLFADTPATRESETIVLPLPSADADMRADYAMTGTTLGRHPLALIRKQLSARRYRRSGEVATMPHGRHVRVAGLVTLRQRPQTASGVIFMTLEDEDGMTNVVVWRDLAERQRRELLESRLLAVEGRLECKDGVQHLVAKRLQNLSALLGDLDTRSRDFH</sequence>
<dbReference type="SMART" id="SM00481">
    <property type="entry name" value="POLIIIAc"/>
    <property type="match status" value="1"/>
</dbReference>
<keyword evidence="6 13" id="KW-0808">Transferase</keyword>
<evidence type="ECO:0000313" key="16">
    <source>
        <dbReference type="Proteomes" id="UP001355056"/>
    </source>
</evidence>
<gene>
    <name evidence="13" type="primary">dnaE2</name>
    <name evidence="15" type="ORF">SNE34_02415</name>
</gene>
<feature type="domain" description="Polymerase/histidinol phosphatase N-terminal" evidence="14">
    <location>
        <begin position="7"/>
        <end position="74"/>
    </location>
</feature>
<dbReference type="InterPro" id="IPR040982">
    <property type="entry name" value="DNA_pol3_finger"/>
</dbReference>
<dbReference type="InterPro" id="IPR023073">
    <property type="entry name" value="DnaE2"/>
</dbReference>
<dbReference type="NCBIfam" id="NF004225">
    <property type="entry name" value="PRK05672.1"/>
    <property type="match status" value="1"/>
</dbReference>
<dbReference type="Pfam" id="PF07733">
    <property type="entry name" value="DNA_pol3_alpha"/>
    <property type="match status" value="1"/>
</dbReference>
<dbReference type="NCBIfam" id="TIGR00594">
    <property type="entry name" value="polc"/>
    <property type="match status" value="1"/>
</dbReference>
<name>A0ABU7YVA6_9GAMM</name>
<dbReference type="InterPro" id="IPR004805">
    <property type="entry name" value="DnaE2/DnaE/PolC"/>
</dbReference>
<evidence type="ECO:0000313" key="15">
    <source>
        <dbReference type="EMBL" id="MEG3182866.1"/>
    </source>
</evidence>
<evidence type="ECO:0000259" key="14">
    <source>
        <dbReference type="SMART" id="SM00481"/>
    </source>
</evidence>
<dbReference type="PANTHER" id="PTHR32294">
    <property type="entry name" value="DNA POLYMERASE III SUBUNIT ALPHA"/>
    <property type="match status" value="1"/>
</dbReference>
<keyword evidence="10 13" id="KW-0239">DNA-directed DNA polymerase</keyword>
<keyword evidence="9 13" id="KW-0227">DNA damage</keyword>
<comment type="caution">
    <text evidence="15">The sequence shown here is derived from an EMBL/GenBank/DDBJ whole genome shotgun (WGS) entry which is preliminary data.</text>
</comment>
<evidence type="ECO:0000256" key="7">
    <source>
        <dbReference type="ARBA" id="ARBA00022695"/>
    </source>
</evidence>
<evidence type="ECO:0000256" key="3">
    <source>
        <dbReference type="ARBA" id="ARBA00012417"/>
    </source>
</evidence>
<evidence type="ECO:0000256" key="5">
    <source>
        <dbReference type="ARBA" id="ARBA00022490"/>
    </source>
</evidence>
<dbReference type="CDD" id="cd07434">
    <property type="entry name" value="PHP_PolIIIA_DnaE2"/>
    <property type="match status" value="1"/>
</dbReference>
<dbReference type="EMBL" id="JAXGFP010000001">
    <property type="protein sequence ID" value="MEG3182866.1"/>
    <property type="molecule type" value="Genomic_DNA"/>
</dbReference>
<keyword evidence="16" id="KW-1185">Reference proteome</keyword>
<protein>
    <recommendedName>
        <fullName evidence="4 13">Error-prone DNA polymerase</fullName>
        <ecNumber evidence="3 13">2.7.7.7</ecNumber>
    </recommendedName>
</protein>
<accession>A0ABU7YVA6</accession>
<dbReference type="InterPro" id="IPR016195">
    <property type="entry name" value="Pol/histidinol_Pase-like"/>
</dbReference>
<dbReference type="PANTHER" id="PTHR32294:SF4">
    <property type="entry name" value="ERROR-PRONE DNA POLYMERASE"/>
    <property type="match status" value="1"/>
</dbReference>
<dbReference type="InterPro" id="IPR011708">
    <property type="entry name" value="DNA_pol3_alpha_NTPase_dom"/>
</dbReference>
<dbReference type="InterPro" id="IPR003141">
    <property type="entry name" value="Pol/His_phosphatase_N"/>
</dbReference>
<evidence type="ECO:0000256" key="6">
    <source>
        <dbReference type="ARBA" id="ARBA00022679"/>
    </source>
</evidence>
<dbReference type="InterPro" id="IPR004365">
    <property type="entry name" value="NA-bd_OB_tRNA"/>
</dbReference>